<dbReference type="PANTHER" id="PTHR23132">
    <property type="entry name" value="D-ALANINE--D-ALANINE LIGASE"/>
    <property type="match status" value="1"/>
</dbReference>
<dbReference type="STRING" id="1796497.GCE9029_00743"/>
<dbReference type="InterPro" id="IPR013815">
    <property type="entry name" value="ATP_grasp_subdomain_1"/>
</dbReference>
<dbReference type="PROSITE" id="PS50975">
    <property type="entry name" value="ATP_GRASP"/>
    <property type="match status" value="1"/>
</dbReference>
<dbReference type="Gene3D" id="3.30.1490.20">
    <property type="entry name" value="ATP-grasp fold, A domain"/>
    <property type="match status" value="1"/>
</dbReference>
<dbReference type="InterPro" id="IPR011095">
    <property type="entry name" value="Dala_Dala_lig_C"/>
</dbReference>
<keyword evidence="4" id="KW-0547">Nucleotide-binding</keyword>
<dbReference type="Pfam" id="PF07478">
    <property type="entry name" value="Dala_Dala_lig_C"/>
    <property type="match status" value="1"/>
</dbReference>
<dbReference type="SUPFAM" id="SSF52440">
    <property type="entry name" value="PreATP-grasp domain"/>
    <property type="match status" value="1"/>
</dbReference>
<evidence type="ECO:0000256" key="4">
    <source>
        <dbReference type="PROSITE-ProRule" id="PRU00409"/>
    </source>
</evidence>
<accession>A0A128EWB0</accession>
<keyword evidence="7" id="KW-1185">Reference proteome</keyword>
<dbReference type="Gene3D" id="3.30.470.20">
    <property type="entry name" value="ATP-grasp fold, B domain"/>
    <property type="match status" value="1"/>
</dbReference>
<organism evidence="6 7">
    <name type="scientific">Grimontia celer</name>
    <dbReference type="NCBI Taxonomy" id="1796497"/>
    <lineage>
        <taxon>Bacteria</taxon>
        <taxon>Pseudomonadati</taxon>
        <taxon>Pseudomonadota</taxon>
        <taxon>Gammaproteobacteria</taxon>
        <taxon>Vibrionales</taxon>
        <taxon>Vibrionaceae</taxon>
        <taxon>Grimontia</taxon>
    </lineage>
</organism>
<evidence type="ECO:0000313" key="6">
    <source>
        <dbReference type="EMBL" id="CZF78281.1"/>
    </source>
</evidence>
<gene>
    <name evidence="6" type="primary">ddlB</name>
    <name evidence="6" type="ORF">GCE9029_00743</name>
</gene>
<dbReference type="InterPro" id="IPR011761">
    <property type="entry name" value="ATP-grasp"/>
</dbReference>
<evidence type="ECO:0000256" key="1">
    <source>
        <dbReference type="ARBA" id="ARBA00010871"/>
    </source>
</evidence>
<proteinExistence type="inferred from homology"/>
<evidence type="ECO:0000256" key="3">
    <source>
        <dbReference type="ARBA" id="ARBA00023316"/>
    </source>
</evidence>
<comment type="similarity">
    <text evidence="1">Belongs to the D-alanine--D-alanine ligase family.</text>
</comment>
<dbReference type="GO" id="GO:0005524">
    <property type="term" value="F:ATP binding"/>
    <property type="evidence" value="ECO:0007669"/>
    <property type="project" value="UniProtKB-UniRule"/>
</dbReference>
<dbReference type="AlphaFoldDB" id="A0A128EWB0"/>
<dbReference type="EC" id="6.3.2.4" evidence="6"/>
<protein>
    <submittedName>
        <fullName evidence="6">D-alanine--D-alanine ligase B</fullName>
        <ecNumber evidence="6">6.3.2.4</ecNumber>
    </submittedName>
</protein>
<keyword evidence="4" id="KW-0067">ATP-binding</keyword>
<dbReference type="OrthoDB" id="9813261at2"/>
<dbReference type="GO" id="GO:0008716">
    <property type="term" value="F:D-alanine-D-alanine ligase activity"/>
    <property type="evidence" value="ECO:0007669"/>
    <property type="project" value="UniProtKB-EC"/>
</dbReference>
<dbReference type="InterPro" id="IPR016185">
    <property type="entry name" value="PreATP-grasp_dom_sf"/>
</dbReference>
<dbReference type="PANTHER" id="PTHR23132:SF23">
    <property type="entry name" value="D-ALANINE--D-ALANINE LIGASE B"/>
    <property type="match status" value="1"/>
</dbReference>
<dbReference type="SUPFAM" id="SSF56059">
    <property type="entry name" value="Glutathione synthetase ATP-binding domain-like"/>
    <property type="match status" value="1"/>
</dbReference>
<evidence type="ECO:0000259" key="5">
    <source>
        <dbReference type="PROSITE" id="PS50975"/>
    </source>
</evidence>
<sequence length="388" mass="43498">MSAKVFNPQQLTWIKEQVKIAVVCGSEKSCAENYIYENLSPRSTKTYRRVAEDIAETLEEVGFKHVSLLEENIYLPQQLKENRIDVVFSNSGGLQGYDSMCHLPSMLEMLGVPYIGHAPMTAGLLDNKLLFKNELSALGIPTAPFITLEPGELLEKGAHQRALDYIDSEFGEGYIVKPISGRASIHVYTVFDRTELQAVVDNIHQATNNSVLIEPYLSGPEFVAAVAGSVLYRDGGLSDIEAPFVFSVTERVLSDDELIFTSMDQRPITKDRLKTVTDEELRADIVAIARQIFQSFNLHTLIRVDLRMDGKGRLFVLEANPKPDLKLPKGSEINLVAFGLDREEMSYQELIQSLVFNRLQYLYQERPATVTHCLNADFALLSVKGECE</sequence>
<dbReference type="EMBL" id="FIZX01000001">
    <property type="protein sequence ID" value="CZF78281.1"/>
    <property type="molecule type" value="Genomic_DNA"/>
</dbReference>
<dbReference type="GO" id="GO:0046872">
    <property type="term" value="F:metal ion binding"/>
    <property type="evidence" value="ECO:0007669"/>
    <property type="project" value="InterPro"/>
</dbReference>
<evidence type="ECO:0000313" key="7">
    <source>
        <dbReference type="Proteomes" id="UP000071641"/>
    </source>
</evidence>
<reference evidence="7" key="1">
    <citation type="submission" date="2016-02" db="EMBL/GenBank/DDBJ databases">
        <authorList>
            <person name="Rodrigo-Torres Lidia"/>
            <person name="Arahal R.David."/>
        </authorList>
    </citation>
    <scope>NUCLEOTIDE SEQUENCE [LARGE SCALE GENOMIC DNA]</scope>
    <source>
        <strain evidence="7">CECT 9029</strain>
    </source>
</reference>
<dbReference type="Proteomes" id="UP000071641">
    <property type="component" value="Unassembled WGS sequence"/>
</dbReference>
<keyword evidence="3" id="KW-0961">Cell wall biogenesis/degradation</keyword>
<dbReference type="Gene3D" id="3.40.50.20">
    <property type="match status" value="1"/>
</dbReference>
<dbReference type="GO" id="GO:0071555">
    <property type="term" value="P:cell wall organization"/>
    <property type="evidence" value="ECO:0007669"/>
    <property type="project" value="UniProtKB-KW"/>
</dbReference>
<dbReference type="RefSeq" id="WP_062661079.1">
    <property type="nucleotide sequence ID" value="NZ_FIZX01000001.1"/>
</dbReference>
<feature type="domain" description="ATP-grasp" evidence="5">
    <location>
        <begin position="132"/>
        <end position="351"/>
    </location>
</feature>
<keyword evidence="2 6" id="KW-0436">Ligase</keyword>
<evidence type="ECO:0000256" key="2">
    <source>
        <dbReference type="ARBA" id="ARBA00022598"/>
    </source>
</evidence>
<name>A0A128EWB0_9GAMM</name>